<gene>
    <name evidence="5" type="ORF">CAT723_17620</name>
</gene>
<feature type="domain" description="Amidase" evidence="4">
    <location>
        <begin position="280"/>
        <end position="376"/>
    </location>
</feature>
<name>A0AAV5G9F1_CORAM</name>
<evidence type="ECO:0000313" key="6">
    <source>
        <dbReference type="Proteomes" id="UP001054925"/>
    </source>
</evidence>
<dbReference type="PANTHER" id="PTHR11895:SF7">
    <property type="entry name" value="GLUTAMYL-TRNA(GLN) AMIDOTRANSFERASE SUBUNIT A, MITOCHONDRIAL"/>
    <property type="match status" value="1"/>
</dbReference>
<dbReference type="SUPFAM" id="SSF75304">
    <property type="entry name" value="Amidase signature (AS) enzymes"/>
    <property type="match status" value="1"/>
</dbReference>
<proteinExistence type="inferred from homology"/>
<feature type="domain" description="Amidase" evidence="4">
    <location>
        <begin position="30"/>
        <end position="173"/>
    </location>
</feature>
<comment type="similarity">
    <text evidence="2">Belongs to the amidase family.</text>
</comment>
<dbReference type="InterPro" id="IPR020556">
    <property type="entry name" value="Amidase_CS"/>
</dbReference>
<evidence type="ECO:0000313" key="5">
    <source>
        <dbReference type="EMBL" id="GJN43283.1"/>
    </source>
</evidence>
<comment type="caution">
    <text evidence="5">The sequence shown here is derived from an EMBL/GenBank/DDBJ whole genome shotgun (WGS) entry which is preliminary data.</text>
</comment>
<dbReference type="InterPro" id="IPR023631">
    <property type="entry name" value="Amidase_dom"/>
</dbReference>
<protein>
    <recommendedName>
        <fullName evidence="3">amidase</fullName>
        <ecNumber evidence="3">3.5.1.4</ecNumber>
    </recommendedName>
</protein>
<dbReference type="EMBL" id="BQKK01000003">
    <property type="protein sequence ID" value="GJN43283.1"/>
    <property type="molecule type" value="Genomic_DNA"/>
</dbReference>
<comment type="catalytic activity">
    <reaction evidence="1">
        <text>a monocarboxylic acid amide + H2O = a monocarboxylate + NH4(+)</text>
        <dbReference type="Rhea" id="RHEA:12020"/>
        <dbReference type="ChEBI" id="CHEBI:15377"/>
        <dbReference type="ChEBI" id="CHEBI:28938"/>
        <dbReference type="ChEBI" id="CHEBI:35757"/>
        <dbReference type="ChEBI" id="CHEBI:83628"/>
        <dbReference type="EC" id="3.5.1.4"/>
    </reaction>
</comment>
<dbReference type="AlphaFoldDB" id="A0AAV5G9F1"/>
<evidence type="ECO:0000256" key="2">
    <source>
        <dbReference type="ARBA" id="ARBA00009199"/>
    </source>
</evidence>
<accession>A0AAV5G9F1</accession>
<dbReference type="Proteomes" id="UP001054925">
    <property type="component" value="Unassembled WGS sequence"/>
</dbReference>
<evidence type="ECO:0000256" key="1">
    <source>
        <dbReference type="ARBA" id="ARBA00001311"/>
    </source>
</evidence>
<evidence type="ECO:0000259" key="4">
    <source>
        <dbReference type="Pfam" id="PF01425"/>
    </source>
</evidence>
<organism evidence="5 6">
    <name type="scientific">Corynebacterium ammoniagenes</name>
    <name type="common">Brevibacterium ammoniagenes</name>
    <dbReference type="NCBI Taxonomy" id="1697"/>
    <lineage>
        <taxon>Bacteria</taxon>
        <taxon>Bacillati</taxon>
        <taxon>Actinomycetota</taxon>
        <taxon>Actinomycetes</taxon>
        <taxon>Mycobacteriales</taxon>
        <taxon>Corynebacteriaceae</taxon>
        <taxon>Corynebacterium</taxon>
    </lineage>
</organism>
<dbReference type="Pfam" id="PF01425">
    <property type="entry name" value="Amidase"/>
    <property type="match status" value="2"/>
</dbReference>
<dbReference type="InterPro" id="IPR000120">
    <property type="entry name" value="Amidase"/>
</dbReference>
<dbReference type="PANTHER" id="PTHR11895">
    <property type="entry name" value="TRANSAMIDASE"/>
    <property type="match status" value="1"/>
</dbReference>
<dbReference type="PROSITE" id="PS00571">
    <property type="entry name" value="AMIDASES"/>
    <property type="match status" value="1"/>
</dbReference>
<reference evidence="5" key="1">
    <citation type="submission" date="2021-12" db="EMBL/GenBank/DDBJ databases">
        <title>Draft genome sequence of Corynebacterium ammoniagenes strain T-723.</title>
        <authorList>
            <person name="Matsuzawa M."/>
            <person name="Hiratani M."/>
            <person name="Abe I."/>
            <person name="Tsuji Y."/>
            <person name="Nakamura J."/>
        </authorList>
    </citation>
    <scope>NUCLEOTIDE SEQUENCE</scope>
    <source>
        <strain evidence="5">T-723</strain>
    </source>
</reference>
<dbReference type="InterPro" id="IPR036928">
    <property type="entry name" value="AS_sf"/>
</dbReference>
<evidence type="ECO:0000256" key="3">
    <source>
        <dbReference type="ARBA" id="ARBA00012922"/>
    </source>
</evidence>
<dbReference type="EC" id="3.5.1.4" evidence="3"/>
<dbReference type="GO" id="GO:0004040">
    <property type="term" value="F:amidase activity"/>
    <property type="evidence" value="ECO:0007669"/>
    <property type="project" value="UniProtKB-EC"/>
</dbReference>
<sequence>MMGTMTESMSDLKNALENLSPAQHGFSYLDLERAPVAEGDLSGWIIPAKDLYDVAGMPTTFGSKARTRMATETDPFIAAYEARGALIPGKSVSSELGLTVDAEPRDLPAVDNPIWPGRTPGGSSGGAAAMVARGLVRAAHGSDGGGSIRIPAAACGIVGFKPSATTLAVHGYLTTSVEDQAFLHQLEPALDRPLRIGVLTTPIIADTEVQSEYLTAVAEAAEKLAAAGHEVIEVGGWPEAETTFDHFTNLFSYRLAELEHYDYIAEWLREKGLHVTAEQVRESETYARTLQARLAEHWGVDVILNPTIASDPPATGAFTSLPPAENFAAQARWVPWTSLFNIAGSCAISLPWPVPGRPQPAAVHLGSLTLDDAELLALARQLHV</sequence>
<dbReference type="Gene3D" id="3.90.1300.10">
    <property type="entry name" value="Amidase signature (AS) domain"/>
    <property type="match status" value="1"/>
</dbReference>